<comment type="caution">
    <text evidence="2">The sequence shown here is derived from an EMBL/GenBank/DDBJ whole genome shotgun (WGS) entry which is preliminary data.</text>
</comment>
<keyword evidence="1" id="KW-0472">Membrane</keyword>
<feature type="transmembrane region" description="Helical" evidence="1">
    <location>
        <begin position="6"/>
        <end position="27"/>
    </location>
</feature>
<dbReference type="EMBL" id="LJKE01000015">
    <property type="protein sequence ID" value="KZD72101.1"/>
    <property type="molecule type" value="Genomic_DNA"/>
</dbReference>
<evidence type="ECO:0000313" key="3">
    <source>
        <dbReference type="Proteomes" id="UP000076482"/>
    </source>
</evidence>
<dbReference type="RefSeq" id="WP_063259784.1">
    <property type="nucleotide sequence ID" value="NZ_LJKE01000015.1"/>
</dbReference>
<sequence>MGKSRLMFVGILTLGIVGLGLVVWMITSFYDEDESKKLDVLTVETSQEDENEKSQDVVNEHKKNMLPSVEQDEGEKIFNKLEKPYTFENVSFTPEKTIHQVVLPNAASKVVGKYKEYFLLITDNGELYLDHNGDKIGISEGVNKYAIDSETGVVYYSKHLGILEKIFRFDPANHDHTEMHAIYDMKLSQLDAKGDLVSFTYFPFRYGKSITPENFQTKWIRYLKADRLQPVHEKITAPTNENPAFFFNDSKVANVYFDAATQSINVHQFDLRTLKEETNSEKINSQEQWSERSRVKYSKENVVLFNSDNPKLMINNDTVPLTCGVADVEFIDEENVAILGSCLKLELYNVKTKKLKKVREDVRSLLVDKGTMYYQSGSEVYELTWKKTK</sequence>
<proteinExistence type="predicted"/>
<protein>
    <submittedName>
        <fullName evidence="2">Uncharacterized protein</fullName>
    </submittedName>
</protein>
<gene>
    <name evidence="2" type="ORF">B4088_0562</name>
</gene>
<reference evidence="2 3" key="1">
    <citation type="submission" date="2015-09" db="EMBL/GenBank/DDBJ databases">
        <title>Bacillus cereus food isolates.</title>
        <authorList>
            <person name="Boekhorst J."/>
        </authorList>
    </citation>
    <scope>NUCLEOTIDE SEQUENCE [LARGE SCALE GENOMIC DNA]</scope>
    <source>
        <strain evidence="2 3">B4088</strain>
    </source>
</reference>
<dbReference type="AlphaFoldDB" id="A0A161R776"/>
<accession>A0A161R776</accession>
<keyword evidence="1" id="KW-1133">Transmembrane helix</keyword>
<dbReference type="PATRIC" id="fig|1396.535.peg.4314"/>
<name>A0A161R776_BACCE</name>
<keyword evidence="1" id="KW-0812">Transmembrane</keyword>
<evidence type="ECO:0000313" key="2">
    <source>
        <dbReference type="EMBL" id="KZD72101.1"/>
    </source>
</evidence>
<dbReference type="Proteomes" id="UP000076482">
    <property type="component" value="Unassembled WGS sequence"/>
</dbReference>
<organism evidence="2 3">
    <name type="scientific">Bacillus cereus</name>
    <dbReference type="NCBI Taxonomy" id="1396"/>
    <lineage>
        <taxon>Bacteria</taxon>
        <taxon>Bacillati</taxon>
        <taxon>Bacillota</taxon>
        <taxon>Bacilli</taxon>
        <taxon>Bacillales</taxon>
        <taxon>Bacillaceae</taxon>
        <taxon>Bacillus</taxon>
        <taxon>Bacillus cereus group</taxon>
    </lineage>
</organism>
<evidence type="ECO:0000256" key="1">
    <source>
        <dbReference type="SAM" id="Phobius"/>
    </source>
</evidence>